<comment type="caution">
    <text evidence="1">The sequence shown here is derived from an EMBL/GenBank/DDBJ whole genome shotgun (WGS) entry which is preliminary data.</text>
</comment>
<accession>A0A8G2BK16</accession>
<dbReference type="EMBL" id="FNBW01000011">
    <property type="protein sequence ID" value="SDG14736.1"/>
    <property type="molecule type" value="Genomic_DNA"/>
</dbReference>
<evidence type="ECO:0000313" key="2">
    <source>
        <dbReference type="Proteomes" id="UP000198615"/>
    </source>
</evidence>
<gene>
    <name evidence="1" type="ORF">SAMN05660686_03502</name>
</gene>
<sequence length="80" mass="9588">MGEEQKSGRRTERLQLMLDDEELTRIDDWRFDNRIPTRAAAIRELIRRGMLYEDVVDSDVDMPDQRDMKSTEYRAIPIEE</sequence>
<evidence type="ECO:0008006" key="3">
    <source>
        <dbReference type="Google" id="ProtNLM"/>
    </source>
</evidence>
<dbReference type="RefSeq" id="WP_038013070.1">
    <property type="nucleotide sequence ID" value="NZ_FNBW01000011.1"/>
</dbReference>
<name>A0A8G2BK16_9PROT</name>
<protein>
    <recommendedName>
        <fullName evidence="3">Ribbon-helix-helix protein, copG family</fullName>
    </recommendedName>
</protein>
<evidence type="ECO:0000313" key="1">
    <source>
        <dbReference type="EMBL" id="SDG14736.1"/>
    </source>
</evidence>
<keyword evidence="2" id="KW-1185">Reference proteome</keyword>
<proteinExistence type="predicted"/>
<dbReference type="Proteomes" id="UP000198615">
    <property type="component" value="Unassembled WGS sequence"/>
</dbReference>
<dbReference type="AlphaFoldDB" id="A0A8G2BK16"/>
<reference evidence="1 2" key="1">
    <citation type="submission" date="2016-10" db="EMBL/GenBank/DDBJ databases">
        <authorList>
            <person name="Varghese N."/>
            <person name="Submissions S."/>
        </authorList>
    </citation>
    <scope>NUCLEOTIDE SEQUENCE [LARGE SCALE GENOMIC DNA]</scope>
    <source>
        <strain evidence="1 2">DSM 18839</strain>
    </source>
</reference>
<organism evidence="1 2">
    <name type="scientific">Thalassobaculum litoreum DSM 18839</name>
    <dbReference type="NCBI Taxonomy" id="1123362"/>
    <lineage>
        <taxon>Bacteria</taxon>
        <taxon>Pseudomonadati</taxon>
        <taxon>Pseudomonadota</taxon>
        <taxon>Alphaproteobacteria</taxon>
        <taxon>Rhodospirillales</taxon>
        <taxon>Thalassobaculaceae</taxon>
        <taxon>Thalassobaculum</taxon>
    </lineage>
</organism>